<dbReference type="Gene3D" id="2.40.50.230">
    <property type="entry name" value="Gp5 N-terminal domain"/>
    <property type="match status" value="1"/>
</dbReference>
<reference evidence="2 3" key="1">
    <citation type="submission" date="2017-07" db="EMBL/GenBank/DDBJ databases">
        <title>A draft genome sequence of Komagataeibacter sucrofermentans LMG 18788.</title>
        <authorList>
            <person name="Skraban J."/>
            <person name="Cleenwerck I."/>
            <person name="Vandamme P."/>
            <person name="Trcek J."/>
        </authorList>
    </citation>
    <scope>NUCLEOTIDE SEQUENCE [LARGE SCALE GENOMIC DNA]</scope>
    <source>
        <strain evidence="2 3">LMG 18788</strain>
    </source>
</reference>
<dbReference type="InterPro" id="IPR044033">
    <property type="entry name" value="GpV-like_apex"/>
</dbReference>
<organism evidence="2 3">
    <name type="scientific">Komagataeibacter sucrofermentans</name>
    <dbReference type="NCBI Taxonomy" id="1053551"/>
    <lineage>
        <taxon>Bacteria</taxon>
        <taxon>Pseudomonadati</taxon>
        <taxon>Pseudomonadota</taxon>
        <taxon>Alphaproteobacteria</taxon>
        <taxon>Acetobacterales</taxon>
        <taxon>Acetobacteraceae</taxon>
        <taxon>Komagataeibacter</taxon>
    </lineage>
</organism>
<dbReference type="OrthoDB" id="7269272at2"/>
<evidence type="ECO:0000313" key="3">
    <source>
        <dbReference type="Proteomes" id="UP000247814"/>
    </source>
</evidence>
<dbReference type="RefSeq" id="WP_110570026.1">
    <property type="nucleotide sequence ID" value="NZ_CP137147.1"/>
</dbReference>
<proteinExistence type="predicted"/>
<protein>
    <submittedName>
        <fullName evidence="2">Baseplate assembly protein</fullName>
    </submittedName>
</protein>
<evidence type="ECO:0000313" key="2">
    <source>
        <dbReference type="EMBL" id="PYD77829.1"/>
    </source>
</evidence>
<dbReference type="EMBL" id="NKUA01000024">
    <property type="protein sequence ID" value="PYD77829.1"/>
    <property type="molecule type" value="Genomic_DNA"/>
</dbReference>
<evidence type="ECO:0000256" key="1">
    <source>
        <dbReference type="SAM" id="MobiDB-lite"/>
    </source>
</evidence>
<gene>
    <name evidence="2" type="ORF">CFR77_13695</name>
</gene>
<name>A0A318QRQ8_9PROT</name>
<dbReference type="AlphaFoldDB" id="A0A318QRQ8"/>
<sequence>MTDTRMVAAGLAHAQAQPGFGLVSAVDPVNHAVKVMLQPAGVESGWVPCGALQAGSLRIACLPDIGAHVVTLPVEGDAEHMVMACPVFDAVLMPPTSPATGKPAQPGEMLIVAGCPTPPAANGATAQGQATQNAPWWHITKDAIYSGAGNATETLTATTKAWNVGSVGMTLDTNGLAVTGGPITTDKDMTAQGTVTGKTDVLAAGISGKGHTHSGVQPGSGSTGAPQ</sequence>
<feature type="compositionally biased region" description="Polar residues" evidence="1">
    <location>
        <begin position="214"/>
        <end position="227"/>
    </location>
</feature>
<dbReference type="InterPro" id="IPR037026">
    <property type="entry name" value="Vgr_OB-fold_dom_sf"/>
</dbReference>
<dbReference type="Pfam" id="PF18946">
    <property type="entry name" value="Apex"/>
    <property type="match status" value="1"/>
</dbReference>
<dbReference type="Proteomes" id="UP000247814">
    <property type="component" value="Unassembled WGS sequence"/>
</dbReference>
<accession>A0A318QRQ8</accession>
<comment type="caution">
    <text evidence="2">The sequence shown here is derived from an EMBL/GenBank/DDBJ whole genome shotgun (WGS) entry which is preliminary data.</text>
</comment>
<keyword evidence="3" id="KW-1185">Reference proteome</keyword>
<feature type="region of interest" description="Disordered" evidence="1">
    <location>
        <begin position="206"/>
        <end position="227"/>
    </location>
</feature>